<gene>
    <name evidence="3" type="primary">PRELID3A</name>
</gene>
<organism evidence="2 3">
    <name type="scientific">Hipposideros armiger</name>
    <name type="common">Great Himalayan leaf-nosed bat</name>
    <dbReference type="NCBI Taxonomy" id="186990"/>
    <lineage>
        <taxon>Eukaryota</taxon>
        <taxon>Metazoa</taxon>
        <taxon>Chordata</taxon>
        <taxon>Craniata</taxon>
        <taxon>Vertebrata</taxon>
        <taxon>Euteleostomi</taxon>
        <taxon>Mammalia</taxon>
        <taxon>Eutheria</taxon>
        <taxon>Laurasiatheria</taxon>
        <taxon>Chiroptera</taxon>
        <taxon>Yinpterochiroptera</taxon>
        <taxon>Rhinolophoidea</taxon>
        <taxon>Hipposideridae</taxon>
        <taxon>Hipposideros</taxon>
    </lineage>
</organism>
<name>A0A8B7Q2M0_HIPAR</name>
<reference evidence="3" key="1">
    <citation type="submission" date="2025-08" db="UniProtKB">
        <authorList>
            <consortium name="RefSeq"/>
        </authorList>
    </citation>
    <scope>IDENTIFICATION</scope>
    <source>
        <tissue evidence="3">Muscle</tissue>
    </source>
</reference>
<evidence type="ECO:0000313" key="2">
    <source>
        <dbReference type="Proteomes" id="UP000694851"/>
    </source>
</evidence>
<dbReference type="AlphaFoldDB" id="A0A8B7Q2M0"/>
<accession>A0A8B7Q2M0</accession>
<feature type="domain" description="Rec21/ENK19" evidence="1">
    <location>
        <begin position="80"/>
        <end position="134"/>
    </location>
</feature>
<evidence type="ECO:0000259" key="1">
    <source>
        <dbReference type="Pfam" id="PF15695"/>
    </source>
</evidence>
<dbReference type="InterPro" id="IPR059105">
    <property type="entry name" value="Rec21/ENK19"/>
</dbReference>
<dbReference type="Proteomes" id="UP000694851">
    <property type="component" value="Unplaced"/>
</dbReference>
<keyword evidence="2" id="KW-1185">Reference proteome</keyword>
<protein>
    <submittedName>
        <fullName evidence="3">PRELI domain containing protein 3A isoform X7</fullName>
    </submittedName>
</protein>
<dbReference type="CTD" id="10650"/>
<dbReference type="RefSeq" id="XP_019483070.1">
    <property type="nucleotide sequence ID" value="XM_019627525.1"/>
</dbReference>
<dbReference type="OrthoDB" id="407630at2759"/>
<sequence>MANTISSNAKKVQKNVLCGYLAGVSNGTMSNTPKKRKPIRPKIVRYDWSPDWSRSEYEEPPMIEMSNLSFQPVCPKPTTSSASRMVTPRMKSASLPTWGQLKKLTQVAEHRLMEENIPKIETNMLVSMLAVFTVENSLLIRLQKWLNALNVVYICLNPQFLEPPMTRL</sequence>
<proteinExistence type="predicted"/>
<dbReference type="Pfam" id="PF15695">
    <property type="entry name" value="HERV-K_REC"/>
    <property type="match status" value="1"/>
</dbReference>
<evidence type="ECO:0000313" key="3">
    <source>
        <dbReference type="RefSeq" id="XP_019483070.1"/>
    </source>
</evidence>
<dbReference type="GeneID" id="109373571"/>